<proteinExistence type="inferred from homology"/>
<dbReference type="InterPro" id="IPR001451">
    <property type="entry name" value="Hexapep"/>
</dbReference>
<feature type="domain" description="Maltose/galactoside acetyltransferase" evidence="6">
    <location>
        <begin position="8"/>
        <end position="58"/>
    </location>
</feature>
<dbReference type="PANTHER" id="PTHR43017">
    <property type="entry name" value="GALACTOSIDE O-ACETYLTRANSFERASE"/>
    <property type="match status" value="1"/>
</dbReference>
<dbReference type="SUPFAM" id="SSF51161">
    <property type="entry name" value="Trimeric LpxA-like enzymes"/>
    <property type="match status" value="1"/>
</dbReference>
<protein>
    <recommendedName>
        <fullName evidence="5">Acetyltransferase</fullName>
        <ecNumber evidence="5">2.3.1.-</ecNumber>
    </recommendedName>
</protein>
<dbReference type="EC" id="2.3.1.-" evidence="5"/>
<reference evidence="7 8" key="1">
    <citation type="journal article" date="2015" name="Genome Announc.">
        <title>Expanding the biotechnology potential of lactobacilli through comparative genomics of 213 strains and associated genera.</title>
        <authorList>
            <person name="Sun Z."/>
            <person name="Harris H.M."/>
            <person name="McCann A."/>
            <person name="Guo C."/>
            <person name="Argimon S."/>
            <person name="Zhang W."/>
            <person name="Yang X."/>
            <person name="Jeffery I.B."/>
            <person name="Cooney J.C."/>
            <person name="Kagawa T.F."/>
            <person name="Liu W."/>
            <person name="Song Y."/>
            <person name="Salvetti E."/>
            <person name="Wrobel A."/>
            <person name="Rasinkangas P."/>
            <person name="Parkhill J."/>
            <person name="Rea M.C."/>
            <person name="O'Sullivan O."/>
            <person name="Ritari J."/>
            <person name="Douillard F.P."/>
            <person name="Paul Ross R."/>
            <person name="Yang R."/>
            <person name="Briner A.E."/>
            <person name="Felis G.E."/>
            <person name="de Vos W.M."/>
            <person name="Barrangou R."/>
            <person name="Klaenhammer T.R."/>
            <person name="Caufield P.W."/>
            <person name="Cui Y."/>
            <person name="Zhang H."/>
            <person name="O'Toole P.W."/>
        </authorList>
    </citation>
    <scope>NUCLEOTIDE SEQUENCE [LARGE SCALE GENOMIC DNA]</scope>
    <source>
        <strain evidence="7 8">DSM 18527</strain>
    </source>
</reference>
<dbReference type="Proteomes" id="UP000051236">
    <property type="component" value="Unassembled WGS sequence"/>
</dbReference>
<dbReference type="Gene3D" id="2.160.10.10">
    <property type="entry name" value="Hexapeptide repeat proteins"/>
    <property type="match status" value="1"/>
</dbReference>
<comment type="caution">
    <text evidence="7">The sequence shown here is derived from an EMBL/GenBank/DDBJ whole genome shotgun (WGS) entry which is preliminary data.</text>
</comment>
<dbReference type="Pfam" id="PF00132">
    <property type="entry name" value="Hexapep"/>
    <property type="match status" value="1"/>
</dbReference>
<sequence length="202" mass="22543">MDNLSRKKQHLPYHYDDPKLMGQQQAYLELLYAYNQTRPSQSTERQQLLTKMLASIGSNCHIEPPLHANWGAHNLHLGSGCYINFNLTLVDDADIYIGNDCMISPNVVIATSGHPILPKLRLHNYVYNFPVTLGDNVWIGSGAQILPGVSIGDNTVIGAGSVVDKDIPAYVVAYGSPCRVARAINDQDKTYYFKNHQLDVWD</sequence>
<dbReference type="eggNOG" id="COG0110">
    <property type="taxonomic scope" value="Bacteria"/>
</dbReference>
<keyword evidence="3" id="KW-0677">Repeat</keyword>
<dbReference type="InterPro" id="IPR039369">
    <property type="entry name" value="LacA-like"/>
</dbReference>
<dbReference type="CDD" id="cd03357">
    <property type="entry name" value="LbH_MAT_GAT"/>
    <property type="match status" value="1"/>
</dbReference>
<dbReference type="Pfam" id="PF12464">
    <property type="entry name" value="Mac"/>
    <property type="match status" value="1"/>
</dbReference>
<dbReference type="STRING" id="1423734.FC83_GL003104"/>
<gene>
    <name evidence="7" type="ORF">FC83_GL003104</name>
</gene>
<name>X0PD27_9LACO</name>
<keyword evidence="2 5" id="KW-0808">Transferase</keyword>
<keyword evidence="4 5" id="KW-0012">Acyltransferase</keyword>
<evidence type="ECO:0000256" key="3">
    <source>
        <dbReference type="ARBA" id="ARBA00022737"/>
    </source>
</evidence>
<evidence type="ECO:0000256" key="2">
    <source>
        <dbReference type="ARBA" id="ARBA00022679"/>
    </source>
</evidence>
<dbReference type="SMART" id="SM01266">
    <property type="entry name" value="Mac"/>
    <property type="match status" value="1"/>
</dbReference>
<evidence type="ECO:0000256" key="1">
    <source>
        <dbReference type="ARBA" id="ARBA00007274"/>
    </source>
</evidence>
<evidence type="ECO:0000313" key="7">
    <source>
        <dbReference type="EMBL" id="KRM33031.1"/>
    </source>
</evidence>
<dbReference type="InterPro" id="IPR024688">
    <property type="entry name" value="Mac_dom"/>
</dbReference>
<evidence type="ECO:0000313" key="8">
    <source>
        <dbReference type="Proteomes" id="UP000051236"/>
    </source>
</evidence>
<dbReference type="InterPro" id="IPR011004">
    <property type="entry name" value="Trimer_LpxA-like_sf"/>
</dbReference>
<dbReference type="RefSeq" id="WP_035451029.1">
    <property type="nucleotide sequence ID" value="NZ_AZGA01000057.1"/>
</dbReference>
<evidence type="ECO:0000256" key="4">
    <source>
        <dbReference type="ARBA" id="ARBA00023315"/>
    </source>
</evidence>
<keyword evidence="8" id="KW-1185">Reference proteome</keyword>
<organism evidence="7 8">
    <name type="scientific">Agrilactobacillus composti DSM 18527 = JCM 14202</name>
    <dbReference type="NCBI Taxonomy" id="1423734"/>
    <lineage>
        <taxon>Bacteria</taxon>
        <taxon>Bacillati</taxon>
        <taxon>Bacillota</taxon>
        <taxon>Bacilli</taxon>
        <taxon>Lactobacillales</taxon>
        <taxon>Lactobacillaceae</taxon>
        <taxon>Agrilactobacillus</taxon>
    </lineage>
</organism>
<dbReference type="EMBL" id="AZGA01000057">
    <property type="protein sequence ID" value="KRM33031.1"/>
    <property type="molecule type" value="Genomic_DNA"/>
</dbReference>
<comment type="similarity">
    <text evidence="1 5">Belongs to the transferase hexapeptide repeat family.</text>
</comment>
<evidence type="ECO:0000256" key="5">
    <source>
        <dbReference type="RuleBase" id="RU367021"/>
    </source>
</evidence>
<dbReference type="InterPro" id="IPR018357">
    <property type="entry name" value="Hexapep_transf_CS"/>
</dbReference>
<dbReference type="OrthoDB" id="9812571at2"/>
<dbReference type="PATRIC" id="fig|1423734.3.peg.3153"/>
<dbReference type="PANTHER" id="PTHR43017:SF1">
    <property type="entry name" value="ACETYLTRANSFERASE YJL218W-RELATED"/>
    <property type="match status" value="1"/>
</dbReference>
<dbReference type="GO" id="GO:0008870">
    <property type="term" value="F:galactoside O-acetyltransferase activity"/>
    <property type="evidence" value="ECO:0007669"/>
    <property type="project" value="TreeGrafter"/>
</dbReference>
<dbReference type="AlphaFoldDB" id="X0PD27"/>
<accession>X0PD27</accession>
<evidence type="ECO:0000259" key="6">
    <source>
        <dbReference type="SMART" id="SM01266"/>
    </source>
</evidence>
<dbReference type="FunFam" id="2.160.10.10:FF:000025">
    <property type="entry name" value="Hexapeptide-repeat containing-acetyltransferase"/>
    <property type="match status" value="1"/>
</dbReference>
<dbReference type="PROSITE" id="PS00101">
    <property type="entry name" value="HEXAPEP_TRANSFERASES"/>
    <property type="match status" value="1"/>
</dbReference>